<accession>A0A852U1W4</accession>
<dbReference type="Pfam" id="PF00710">
    <property type="entry name" value="Asparaginase"/>
    <property type="match status" value="1"/>
</dbReference>
<dbReference type="InterPro" id="IPR036152">
    <property type="entry name" value="Asp/glu_Ase-like_sf"/>
</dbReference>
<dbReference type="PANTHER" id="PTHR11707">
    <property type="entry name" value="L-ASPARAGINASE"/>
    <property type="match status" value="1"/>
</dbReference>
<feature type="active site" evidence="7">
    <location>
        <position position="85"/>
    </location>
</feature>
<comment type="catalytic activity">
    <reaction evidence="3">
        <text>L-asparagine + H2O = L-aspartate + NH4(+)</text>
        <dbReference type="Rhea" id="RHEA:21016"/>
        <dbReference type="ChEBI" id="CHEBI:15377"/>
        <dbReference type="ChEBI" id="CHEBI:28938"/>
        <dbReference type="ChEBI" id="CHEBI:29991"/>
        <dbReference type="ChEBI" id="CHEBI:58048"/>
        <dbReference type="EC" id="3.5.1.1"/>
    </reaction>
</comment>
<comment type="caution">
    <text evidence="10">The sequence shown here is derived from an EMBL/GenBank/DDBJ whole genome shotgun (WGS) entry which is preliminary data.</text>
</comment>
<dbReference type="EC" id="3.5.1.1" evidence="2"/>
<dbReference type="PANTHER" id="PTHR11707:SF28">
    <property type="entry name" value="60 KDA LYSOPHOSPHOLIPASE"/>
    <property type="match status" value="1"/>
</dbReference>
<dbReference type="InterPro" id="IPR037152">
    <property type="entry name" value="L-asparaginase_N_sf"/>
</dbReference>
<protein>
    <recommendedName>
        <fullName evidence="2">asparaginase</fullName>
        <ecNumber evidence="2">3.5.1.1</ecNumber>
    </recommendedName>
</protein>
<dbReference type="GO" id="GO:0016740">
    <property type="term" value="F:transferase activity"/>
    <property type="evidence" value="ECO:0007669"/>
    <property type="project" value="UniProtKB-KW"/>
</dbReference>
<dbReference type="EMBL" id="JACCCC010000001">
    <property type="protein sequence ID" value="NYE48154.1"/>
    <property type="molecule type" value="Genomic_DNA"/>
</dbReference>
<comment type="similarity">
    <text evidence="1">Belongs to the asparaginase 1 family.</text>
</comment>
<evidence type="ECO:0000256" key="8">
    <source>
        <dbReference type="SAM" id="MobiDB-lite"/>
    </source>
</evidence>
<organism evidence="10 11">
    <name type="scientific">Spinactinospora alkalitolerans</name>
    <dbReference type="NCBI Taxonomy" id="687207"/>
    <lineage>
        <taxon>Bacteria</taxon>
        <taxon>Bacillati</taxon>
        <taxon>Actinomycetota</taxon>
        <taxon>Actinomycetes</taxon>
        <taxon>Streptosporangiales</taxon>
        <taxon>Nocardiopsidaceae</taxon>
        <taxon>Spinactinospora</taxon>
    </lineage>
</organism>
<dbReference type="Gene3D" id="3.40.50.1170">
    <property type="entry name" value="L-asparaginase, N-terminal domain"/>
    <property type="match status" value="1"/>
</dbReference>
<feature type="domain" description="L-asparaginase N-terminal" evidence="9">
    <location>
        <begin position="4"/>
        <end position="125"/>
    </location>
</feature>
<proteinExistence type="inferred from homology"/>
<dbReference type="InterPro" id="IPR027474">
    <property type="entry name" value="L-asparaginase_N"/>
</dbReference>
<dbReference type="PROSITE" id="PS00917">
    <property type="entry name" value="ASN_GLN_ASE_2"/>
    <property type="match status" value="1"/>
</dbReference>
<evidence type="ECO:0000256" key="3">
    <source>
        <dbReference type="ARBA" id="ARBA00049366"/>
    </source>
</evidence>
<dbReference type="AlphaFoldDB" id="A0A852U1W4"/>
<dbReference type="InterPro" id="IPR027475">
    <property type="entry name" value="Asparaginase/glutaminase_AS2"/>
</dbReference>
<dbReference type="SUPFAM" id="SSF53774">
    <property type="entry name" value="Glutaminase/Asparaginase"/>
    <property type="match status" value="1"/>
</dbReference>
<feature type="compositionally biased region" description="Low complexity" evidence="8">
    <location>
        <begin position="138"/>
        <end position="155"/>
    </location>
</feature>
<dbReference type="InterPro" id="IPR020827">
    <property type="entry name" value="Asparaginase/glutaminase_AS1"/>
</dbReference>
<sequence length="155" mass="15695">MSTVHLVATGGTIASRSGSGGRRAAVPGAELLARTGVPRGVDVRVTDAATVGSFAWRSEELTALLGRIRAALAEGADAVVVTHGTDTMEEVSFLAGLVHDDPRPVVFTGAQRAFDDPAPDGPANLGTRSRWRPPPAPGTAASCSASTATSTPHAA</sequence>
<evidence type="ECO:0000313" key="10">
    <source>
        <dbReference type="EMBL" id="NYE48154.1"/>
    </source>
</evidence>
<keyword evidence="11" id="KW-1185">Reference proteome</keyword>
<evidence type="ECO:0000256" key="6">
    <source>
        <dbReference type="PROSITE-ProRule" id="PRU10099"/>
    </source>
</evidence>
<dbReference type="PRINTS" id="PR00139">
    <property type="entry name" value="ASNGLNASE"/>
</dbReference>
<gene>
    <name evidence="10" type="ORF">HDA32_003274</name>
</gene>
<keyword evidence="10" id="KW-0808">Transferase</keyword>
<dbReference type="PROSITE" id="PS51732">
    <property type="entry name" value="ASN_GLN_ASE_3"/>
    <property type="match status" value="1"/>
</dbReference>
<evidence type="ECO:0000256" key="7">
    <source>
        <dbReference type="PROSITE-ProRule" id="PRU10100"/>
    </source>
</evidence>
<feature type="binding site" evidence="5">
    <location>
        <position position="53"/>
    </location>
    <ligand>
        <name>substrate</name>
    </ligand>
</feature>
<name>A0A852U1W4_9ACTN</name>
<dbReference type="RefSeq" id="WP_218882495.1">
    <property type="nucleotide sequence ID" value="NZ_BAAAYY010000016.1"/>
</dbReference>
<reference evidence="10 11" key="1">
    <citation type="submission" date="2020-07" db="EMBL/GenBank/DDBJ databases">
        <title>Sequencing the genomes of 1000 actinobacteria strains.</title>
        <authorList>
            <person name="Klenk H.-P."/>
        </authorList>
    </citation>
    <scope>NUCLEOTIDE SEQUENCE [LARGE SCALE GENOMIC DNA]</scope>
    <source>
        <strain evidence="10 11">CXB654</strain>
    </source>
</reference>
<evidence type="ECO:0000256" key="4">
    <source>
        <dbReference type="PIRSR" id="PIRSR001220-1"/>
    </source>
</evidence>
<evidence type="ECO:0000256" key="1">
    <source>
        <dbReference type="ARBA" id="ARBA00010518"/>
    </source>
</evidence>
<evidence type="ECO:0000259" key="9">
    <source>
        <dbReference type="Pfam" id="PF00710"/>
    </source>
</evidence>
<evidence type="ECO:0000256" key="5">
    <source>
        <dbReference type="PIRSR" id="PIRSR001220-2"/>
    </source>
</evidence>
<dbReference type="PIRSF" id="PIRSF500176">
    <property type="entry name" value="L_ASNase"/>
    <property type="match status" value="1"/>
</dbReference>
<dbReference type="GO" id="GO:0004067">
    <property type="term" value="F:asparaginase activity"/>
    <property type="evidence" value="ECO:0007669"/>
    <property type="project" value="UniProtKB-UniRule"/>
</dbReference>
<dbReference type="PROSITE" id="PS00144">
    <property type="entry name" value="ASN_GLN_ASE_1"/>
    <property type="match status" value="1"/>
</dbReference>
<dbReference type="SMART" id="SM00870">
    <property type="entry name" value="Asparaginase"/>
    <property type="match status" value="1"/>
</dbReference>
<feature type="active site" description="O-isoaspartyl threonine intermediate" evidence="4">
    <location>
        <position position="12"/>
    </location>
</feature>
<evidence type="ECO:0000256" key="2">
    <source>
        <dbReference type="ARBA" id="ARBA00012920"/>
    </source>
</evidence>
<feature type="region of interest" description="Disordered" evidence="8">
    <location>
        <begin position="112"/>
        <end position="155"/>
    </location>
</feature>
<dbReference type="GO" id="GO:0006520">
    <property type="term" value="P:amino acid metabolic process"/>
    <property type="evidence" value="ECO:0007669"/>
    <property type="project" value="InterPro"/>
</dbReference>
<feature type="binding site" evidence="5">
    <location>
        <begin position="85"/>
        <end position="86"/>
    </location>
    <ligand>
        <name>substrate</name>
    </ligand>
</feature>
<dbReference type="Proteomes" id="UP000589036">
    <property type="component" value="Unassembled WGS sequence"/>
</dbReference>
<dbReference type="PIRSF" id="PIRSF001220">
    <property type="entry name" value="L-ASNase_gatD"/>
    <property type="match status" value="1"/>
</dbReference>
<evidence type="ECO:0000313" key="11">
    <source>
        <dbReference type="Proteomes" id="UP000589036"/>
    </source>
</evidence>
<dbReference type="InterPro" id="IPR006034">
    <property type="entry name" value="Asparaginase/glutaminase-like"/>
</dbReference>
<feature type="active site" evidence="6">
    <location>
        <position position="12"/>
    </location>
</feature>